<evidence type="ECO:0000313" key="3">
    <source>
        <dbReference type="EMBL" id="MDR4305109.1"/>
    </source>
</evidence>
<gene>
    <name evidence="3" type="ORF">IHQ68_00510</name>
</gene>
<dbReference type="InterPro" id="IPR027304">
    <property type="entry name" value="Trigger_fact/SurA_dom_sf"/>
</dbReference>
<accession>A0ABU1DAH7</accession>
<comment type="caution">
    <text evidence="3">The sequence shown here is derived from an EMBL/GenBank/DDBJ whole genome shotgun (WGS) entry which is preliminary data.</text>
</comment>
<keyword evidence="3" id="KW-0413">Isomerase</keyword>
<name>A0ABU1DAH7_9HYPH</name>
<dbReference type="PANTHER" id="PTHR47637">
    <property type="entry name" value="CHAPERONE SURA"/>
    <property type="match status" value="1"/>
</dbReference>
<dbReference type="GO" id="GO:0016853">
    <property type="term" value="F:isomerase activity"/>
    <property type="evidence" value="ECO:0007669"/>
    <property type="project" value="UniProtKB-KW"/>
</dbReference>
<feature type="signal peptide" evidence="2">
    <location>
        <begin position="1"/>
        <end position="29"/>
    </location>
</feature>
<proteinExistence type="predicted"/>
<dbReference type="EMBL" id="JADBEO010000001">
    <property type="protein sequence ID" value="MDR4305109.1"/>
    <property type="molecule type" value="Genomic_DNA"/>
</dbReference>
<dbReference type="RefSeq" id="WP_309388157.1">
    <property type="nucleotide sequence ID" value="NZ_JADBEO010000001.1"/>
</dbReference>
<evidence type="ECO:0000256" key="1">
    <source>
        <dbReference type="ARBA" id="ARBA00022729"/>
    </source>
</evidence>
<evidence type="ECO:0000256" key="2">
    <source>
        <dbReference type="SAM" id="SignalP"/>
    </source>
</evidence>
<dbReference type="SUPFAM" id="SSF109998">
    <property type="entry name" value="Triger factor/SurA peptide-binding domain-like"/>
    <property type="match status" value="1"/>
</dbReference>
<dbReference type="Gene3D" id="1.10.4030.10">
    <property type="entry name" value="Porin chaperone SurA, peptide-binding domain"/>
    <property type="match status" value="1"/>
</dbReference>
<dbReference type="Proteomes" id="UP001181622">
    <property type="component" value="Unassembled WGS sequence"/>
</dbReference>
<sequence>MLPTSRSRLLALVLAPLALAALHAGPAAAQSIAVIVNGQPILSSEVAARSALTKLSGGKATQGTLDELIDEKLKIMEAGRYNMLPPDSQVDAAYASIAQRMKLSADMFSKAIQQRGVNPQTLKDRIKAEIGWATLIRRKYAAVLAQKSVAMAMTTGGAGASNKATQYTLRQVIFVLPKGASDAQASQRRAEANGARGRFPGCDRAVEFGAALRDVAVKEPVTRSSAGLGKELAETLDKTKIGGLTEPQRGEQGWEMIAVCERKQIADDDAMRTNALEQVGSKEAEEKSKQYLAQLRSRAVIVHR</sequence>
<organism evidence="3 4">
    <name type="scientific">Chelatococcus sambhunathii</name>
    <dbReference type="NCBI Taxonomy" id="363953"/>
    <lineage>
        <taxon>Bacteria</taxon>
        <taxon>Pseudomonadati</taxon>
        <taxon>Pseudomonadota</taxon>
        <taxon>Alphaproteobacteria</taxon>
        <taxon>Hyphomicrobiales</taxon>
        <taxon>Chelatococcaceae</taxon>
        <taxon>Chelatococcus</taxon>
    </lineage>
</organism>
<evidence type="ECO:0000313" key="4">
    <source>
        <dbReference type="Proteomes" id="UP001181622"/>
    </source>
</evidence>
<dbReference type="PANTHER" id="PTHR47637:SF1">
    <property type="entry name" value="CHAPERONE SURA"/>
    <property type="match status" value="1"/>
</dbReference>
<protein>
    <submittedName>
        <fullName evidence="3">Peptidylprolyl isomerase</fullName>
    </submittedName>
</protein>
<keyword evidence="1 2" id="KW-0732">Signal</keyword>
<reference evidence="3" key="1">
    <citation type="submission" date="2020-10" db="EMBL/GenBank/DDBJ databases">
        <authorList>
            <person name="Abbas A."/>
            <person name="Razzaq R."/>
            <person name="Waqas M."/>
            <person name="Abbas N."/>
            <person name="Nielsen T.K."/>
            <person name="Hansen L.H."/>
            <person name="Hussain S."/>
            <person name="Shahid M."/>
        </authorList>
    </citation>
    <scope>NUCLEOTIDE SEQUENCE</scope>
    <source>
        <strain evidence="3">S14</strain>
    </source>
</reference>
<keyword evidence="4" id="KW-1185">Reference proteome</keyword>
<dbReference type="InterPro" id="IPR050280">
    <property type="entry name" value="OMP_Chaperone_SurA"/>
</dbReference>
<feature type="chain" id="PRO_5046745608" evidence="2">
    <location>
        <begin position="30"/>
        <end position="304"/>
    </location>
</feature>